<comment type="caution">
    <text evidence="17">The sequence shown here is derived from an EMBL/GenBank/DDBJ whole genome shotgun (WGS) entry which is preliminary data.</text>
</comment>
<reference evidence="17 18" key="1">
    <citation type="journal article" date="2011" name="J. Microbiol.">
        <title>Bacillus kyonggiensis sp. nov., isolated from soil of a lettuce field.</title>
        <authorList>
            <person name="Dong K."/>
            <person name="Lee S."/>
        </authorList>
    </citation>
    <scope>NUCLEOTIDE SEQUENCE [LARGE SCALE GENOMIC DNA]</scope>
    <source>
        <strain evidence="17 18">NB22</strain>
    </source>
</reference>
<keyword evidence="13" id="KW-0324">Glycolysis</keyword>
<evidence type="ECO:0000256" key="12">
    <source>
        <dbReference type="ARBA" id="ARBA00022842"/>
    </source>
</evidence>
<dbReference type="UniPathway" id="UPA00109">
    <property type="reaction ID" value="UER00182"/>
</dbReference>
<keyword evidence="12" id="KW-0460">Magnesium</keyword>
<gene>
    <name evidence="17" type="ORF">FA727_04340</name>
</gene>
<feature type="domain" description="Phosphofructokinase" evidence="16">
    <location>
        <begin position="77"/>
        <end position="263"/>
    </location>
</feature>
<name>A0A4U1D9V4_9BACI</name>
<evidence type="ECO:0000256" key="14">
    <source>
        <dbReference type="ARBA" id="ARBA00038478"/>
    </source>
</evidence>
<keyword evidence="10" id="KW-0418">Kinase</keyword>
<dbReference type="InterPro" id="IPR035966">
    <property type="entry name" value="PKF_sf"/>
</dbReference>
<dbReference type="GO" id="GO:0030388">
    <property type="term" value="P:fructose 1,6-bisphosphate metabolic process"/>
    <property type="evidence" value="ECO:0007669"/>
    <property type="project" value="TreeGrafter"/>
</dbReference>
<dbReference type="RefSeq" id="WP_136829486.1">
    <property type="nucleotide sequence ID" value="NZ_SWBM01000001.1"/>
</dbReference>
<evidence type="ECO:0000313" key="17">
    <source>
        <dbReference type="EMBL" id="TKC18793.1"/>
    </source>
</evidence>
<dbReference type="GO" id="GO:0061621">
    <property type="term" value="P:canonical glycolysis"/>
    <property type="evidence" value="ECO:0007669"/>
    <property type="project" value="TreeGrafter"/>
</dbReference>
<keyword evidence="7" id="KW-0808">Transferase</keyword>
<comment type="cofactor">
    <cofactor evidence="1">
        <name>Mg(2+)</name>
        <dbReference type="ChEBI" id="CHEBI:18420"/>
    </cofactor>
</comment>
<dbReference type="InterPro" id="IPR022953">
    <property type="entry name" value="ATP_PFK"/>
</dbReference>
<dbReference type="OrthoDB" id="2831403at2"/>
<accession>A0A4U1D9V4</accession>
<dbReference type="EMBL" id="SWBM01000001">
    <property type="protein sequence ID" value="TKC18793.1"/>
    <property type="molecule type" value="Genomic_DNA"/>
</dbReference>
<dbReference type="PANTHER" id="PTHR13697">
    <property type="entry name" value="PHOSPHOFRUCTOKINASE"/>
    <property type="match status" value="1"/>
</dbReference>
<evidence type="ECO:0000259" key="16">
    <source>
        <dbReference type="Pfam" id="PF00365"/>
    </source>
</evidence>
<evidence type="ECO:0000256" key="8">
    <source>
        <dbReference type="ARBA" id="ARBA00022723"/>
    </source>
</evidence>
<evidence type="ECO:0000256" key="4">
    <source>
        <dbReference type="ARBA" id="ARBA00004679"/>
    </source>
</evidence>
<comment type="similarity">
    <text evidence="14">Belongs to the phosphofructokinase type A (PFKA) family.</text>
</comment>
<dbReference type="AlphaFoldDB" id="A0A4U1D9V4"/>
<evidence type="ECO:0000256" key="10">
    <source>
        <dbReference type="ARBA" id="ARBA00022777"/>
    </source>
</evidence>
<comment type="subcellular location">
    <subcellularLocation>
        <location evidence="3">Cytoplasm</location>
    </subcellularLocation>
</comment>
<evidence type="ECO:0000256" key="11">
    <source>
        <dbReference type="ARBA" id="ARBA00022840"/>
    </source>
</evidence>
<dbReference type="GO" id="GO:0070095">
    <property type="term" value="F:fructose-6-phosphate binding"/>
    <property type="evidence" value="ECO:0007669"/>
    <property type="project" value="TreeGrafter"/>
</dbReference>
<dbReference type="PRINTS" id="PR00476">
    <property type="entry name" value="PHFRCTKINASE"/>
</dbReference>
<organism evidence="17 18">
    <name type="scientific">Robertmurraya kyonggiensis</name>
    <dbReference type="NCBI Taxonomy" id="1037680"/>
    <lineage>
        <taxon>Bacteria</taxon>
        <taxon>Bacillati</taxon>
        <taxon>Bacillota</taxon>
        <taxon>Bacilli</taxon>
        <taxon>Bacillales</taxon>
        <taxon>Bacillaceae</taxon>
        <taxon>Robertmurraya</taxon>
    </lineage>
</organism>
<dbReference type="Gene3D" id="3.40.50.450">
    <property type="match status" value="1"/>
</dbReference>
<keyword evidence="8" id="KW-0479">Metal-binding</keyword>
<evidence type="ECO:0000256" key="2">
    <source>
        <dbReference type="ARBA" id="ARBA00002659"/>
    </source>
</evidence>
<comment type="catalytic activity">
    <reaction evidence="15">
        <text>beta-D-fructose 6-phosphate + ATP = beta-D-fructose 1,6-bisphosphate + ADP + H(+)</text>
        <dbReference type="Rhea" id="RHEA:16109"/>
        <dbReference type="ChEBI" id="CHEBI:15378"/>
        <dbReference type="ChEBI" id="CHEBI:30616"/>
        <dbReference type="ChEBI" id="CHEBI:32966"/>
        <dbReference type="ChEBI" id="CHEBI:57634"/>
        <dbReference type="ChEBI" id="CHEBI:456216"/>
        <dbReference type="EC" id="2.7.1.11"/>
    </reaction>
</comment>
<dbReference type="GO" id="GO:0006002">
    <property type="term" value="P:fructose 6-phosphate metabolic process"/>
    <property type="evidence" value="ECO:0007669"/>
    <property type="project" value="InterPro"/>
</dbReference>
<keyword evidence="11" id="KW-0067">ATP-binding</keyword>
<dbReference type="Proteomes" id="UP000307756">
    <property type="component" value="Unassembled WGS sequence"/>
</dbReference>
<dbReference type="SUPFAM" id="SSF53784">
    <property type="entry name" value="Phosphofructokinase"/>
    <property type="match status" value="1"/>
</dbReference>
<keyword evidence="6" id="KW-0963">Cytoplasm</keyword>
<evidence type="ECO:0000256" key="3">
    <source>
        <dbReference type="ARBA" id="ARBA00004496"/>
    </source>
</evidence>
<dbReference type="InterPro" id="IPR000023">
    <property type="entry name" value="Phosphofructokinase_dom"/>
</dbReference>
<evidence type="ECO:0000256" key="1">
    <source>
        <dbReference type="ARBA" id="ARBA00001946"/>
    </source>
</evidence>
<evidence type="ECO:0000256" key="9">
    <source>
        <dbReference type="ARBA" id="ARBA00022741"/>
    </source>
</evidence>
<dbReference type="GO" id="GO:0048029">
    <property type="term" value="F:monosaccharide binding"/>
    <property type="evidence" value="ECO:0007669"/>
    <property type="project" value="TreeGrafter"/>
</dbReference>
<dbReference type="GO" id="GO:0005524">
    <property type="term" value="F:ATP binding"/>
    <property type="evidence" value="ECO:0007669"/>
    <property type="project" value="UniProtKB-KW"/>
</dbReference>
<keyword evidence="18" id="KW-1185">Reference proteome</keyword>
<comment type="pathway">
    <text evidence="4">Carbohydrate degradation; glycolysis; D-glyceraldehyde 3-phosphate and glycerone phosphate from D-glucose: step 3/4.</text>
</comment>
<dbReference type="GO" id="GO:0046872">
    <property type="term" value="F:metal ion binding"/>
    <property type="evidence" value="ECO:0007669"/>
    <property type="project" value="UniProtKB-KW"/>
</dbReference>
<proteinExistence type="inferred from homology"/>
<dbReference type="GO" id="GO:0005945">
    <property type="term" value="C:6-phosphofructokinase complex"/>
    <property type="evidence" value="ECO:0007669"/>
    <property type="project" value="TreeGrafter"/>
</dbReference>
<evidence type="ECO:0000256" key="7">
    <source>
        <dbReference type="ARBA" id="ARBA00022679"/>
    </source>
</evidence>
<keyword evidence="9" id="KW-0547">Nucleotide-binding</keyword>
<dbReference type="EC" id="2.7.1.11" evidence="5"/>
<evidence type="ECO:0000313" key="18">
    <source>
        <dbReference type="Proteomes" id="UP000307756"/>
    </source>
</evidence>
<dbReference type="PANTHER" id="PTHR13697:SF4">
    <property type="entry name" value="ATP-DEPENDENT 6-PHOSPHOFRUCTOKINASE"/>
    <property type="match status" value="1"/>
</dbReference>
<dbReference type="GO" id="GO:0003872">
    <property type="term" value="F:6-phosphofructokinase activity"/>
    <property type="evidence" value="ECO:0007669"/>
    <property type="project" value="UniProtKB-EC"/>
</dbReference>
<dbReference type="Pfam" id="PF00365">
    <property type="entry name" value="PFK"/>
    <property type="match status" value="1"/>
</dbReference>
<comment type="function">
    <text evidence="2">Catalyzes the phosphorylation of D-fructose 6-phosphate to fructose 1,6-bisphosphate by ATP, the first committing step of glycolysis.</text>
</comment>
<dbReference type="GO" id="GO:0016208">
    <property type="term" value="F:AMP binding"/>
    <property type="evidence" value="ECO:0007669"/>
    <property type="project" value="TreeGrafter"/>
</dbReference>
<dbReference type="GO" id="GO:0042802">
    <property type="term" value="F:identical protein binding"/>
    <property type="evidence" value="ECO:0007669"/>
    <property type="project" value="TreeGrafter"/>
</dbReference>
<protein>
    <recommendedName>
        <fullName evidence="5">6-phosphofructokinase</fullName>
        <ecNumber evidence="5">2.7.1.11</ecNumber>
    </recommendedName>
</protein>
<evidence type="ECO:0000256" key="15">
    <source>
        <dbReference type="ARBA" id="ARBA00048070"/>
    </source>
</evidence>
<dbReference type="Gene3D" id="3.40.50.460">
    <property type="entry name" value="Phosphofructokinase domain"/>
    <property type="match status" value="1"/>
</dbReference>
<sequence>MQVGIFHFGYLSFGSKLIIHKLVKNCIKSEMKVANVLFDQDSKQYGVTEFTKDALEDWEHIRIGVLPNSLNEDIHMTLQQFDSIIILGGSRQQVSYLEKYAKGRVLSVPISILNDFEGSQYTLGYDTALNVVVNNILKIIDTIDSLKYGKLRVFCAQIPGTTANVLLEDVATAIDGNSIYQPDEKFWDELANRLDEKYKAGTTYSILVINEAQDPEQVQEKLAQKLDIDFKWNHFDESQCLGPYPTAVDRVLAMKLAQCVVRWMDEVRQSAYLVVKEHQVEFENI</sequence>
<evidence type="ECO:0000256" key="6">
    <source>
        <dbReference type="ARBA" id="ARBA00022490"/>
    </source>
</evidence>
<evidence type="ECO:0000256" key="13">
    <source>
        <dbReference type="ARBA" id="ARBA00023152"/>
    </source>
</evidence>
<evidence type="ECO:0000256" key="5">
    <source>
        <dbReference type="ARBA" id="ARBA00012055"/>
    </source>
</evidence>